<protein>
    <submittedName>
        <fullName evidence="2">Gliding motility lipoprotein GldH</fullName>
    </submittedName>
</protein>
<evidence type="ECO:0000313" key="2">
    <source>
        <dbReference type="EMBL" id="MBO3115170.1"/>
    </source>
</evidence>
<evidence type="ECO:0000256" key="1">
    <source>
        <dbReference type="SAM" id="SignalP"/>
    </source>
</evidence>
<gene>
    <name evidence="2" type="ORF">J4050_00330</name>
</gene>
<evidence type="ECO:0000313" key="3">
    <source>
        <dbReference type="Proteomes" id="UP000676776"/>
    </source>
</evidence>
<comment type="caution">
    <text evidence="2">The sequence shown here is derived from an EMBL/GenBank/DDBJ whole genome shotgun (WGS) entry which is preliminary data.</text>
</comment>
<organism evidence="2 3">
    <name type="scientific">Winogradskyella pelagia</name>
    <dbReference type="NCBI Taxonomy" id="2819984"/>
    <lineage>
        <taxon>Bacteria</taxon>
        <taxon>Pseudomonadati</taxon>
        <taxon>Bacteroidota</taxon>
        <taxon>Flavobacteriia</taxon>
        <taxon>Flavobacteriales</taxon>
        <taxon>Flavobacteriaceae</taxon>
        <taxon>Winogradskyella</taxon>
    </lineage>
</organism>
<keyword evidence="1" id="KW-0732">Signal</keyword>
<accession>A0ABS3SXH8</accession>
<keyword evidence="2" id="KW-0449">Lipoprotein</keyword>
<sequence length="165" mass="19059">MPRRIRGFVVLLMCFIVAACDSKAVFDSYKSFPNKWHKDSVASFEFKAPDTVNNYNLFINIRNNNDYKYNNLFLIAQLNYPNGKTVKDTLEYKMAKPSGELLGVGFTDVKENKLWFKGYNTSFRFEENGKYQVILQHAMRQNGMVNGITDLEGITEVGFRLEPVE</sequence>
<dbReference type="PROSITE" id="PS51257">
    <property type="entry name" value="PROKAR_LIPOPROTEIN"/>
    <property type="match status" value="1"/>
</dbReference>
<dbReference type="NCBIfam" id="TIGR03511">
    <property type="entry name" value="GldH_lipo"/>
    <property type="match status" value="1"/>
</dbReference>
<dbReference type="EMBL" id="JAGEVF010000001">
    <property type="protein sequence ID" value="MBO3115170.1"/>
    <property type="molecule type" value="Genomic_DNA"/>
</dbReference>
<reference evidence="2 3" key="1">
    <citation type="submission" date="2021-03" db="EMBL/GenBank/DDBJ databases">
        <title>Winogradskyella sp. nov., isolated from costal sediment.</title>
        <authorList>
            <person name="Gao C."/>
        </authorList>
    </citation>
    <scope>NUCLEOTIDE SEQUENCE [LARGE SCALE GENOMIC DNA]</scope>
    <source>
        <strain evidence="2 3">DF17</strain>
    </source>
</reference>
<feature type="signal peptide" evidence="1">
    <location>
        <begin position="1"/>
        <end position="19"/>
    </location>
</feature>
<keyword evidence="3" id="KW-1185">Reference proteome</keyword>
<dbReference type="Pfam" id="PF14109">
    <property type="entry name" value="GldH_lipo"/>
    <property type="match status" value="1"/>
</dbReference>
<feature type="chain" id="PRO_5045879840" evidence="1">
    <location>
        <begin position="20"/>
        <end position="165"/>
    </location>
</feature>
<dbReference type="Proteomes" id="UP000676776">
    <property type="component" value="Unassembled WGS sequence"/>
</dbReference>
<dbReference type="InterPro" id="IPR020018">
    <property type="entry name" value="Motility-assoc_lipoprot_GldH"/>
</dbReference>
<name>A0ABS3SXH8_9FLAO</name>
<proteinExistence type="predicted"/>
<dbReference type="RefSeq" id="WP_208151951.1">
    <property type="nucleotide sequence ID" value="NZ_JAGEVF010000001.1"/>
</dbReference>